<dbReference type="OrthoDB" id="444631at2759"/>
<evidence type="ECO:0000313" key="1">
    <source>
        <dbReference type="EMBL" id="OJJ05075.1"/>
    </source>
</evidence>
<dbReference type="VEuPathDB" id="FungiDB:ASPVEDRAFT_831538"/>
<keyword evidence="2" id="KW-1185">Reference proteome</keyword>
<dbReference type="EMBL" id="KV878132">
    <property type="protein sequence ID" value="OJJ05075.1"/>
    <property type="molecule type" value="Genomic_DNA"/>
</dbReference>
<gene>
    <name evidence="1" type="ORF">ASPVEDRAFT_831538</name>
</gene>
<evidence type="ECO:0000313" key="2">
    <source>
        <dbReference type="Proteomes" id="UP000184073"/>
    </source>
</evidence>
<protein>
    <submittedName>
        <fullName evidence="1">Uncharacterized protein</fullName>
    </submittedName>
</protein>
<sequence length="361" mass="41447">MGLHCEVNWPRMDSLPPEIFHEILRYVIETQPTDHAVNTRLVNRTLIWILTPNLKGNLRLIHVAGPDCWELSITALLIRSARLETEIGIDRSRARDGRNSRWYPLPARMKMLYMWHKINQHSRAPTVFSVWVETMLELRGIDDSDPDFQEDVIQQLIGGAAVGNLVPAEVFRGAQGLPVEEDIRVPDLLRFAWEPLEKTYWVLIAANAMSMGDAEALDYFLTHGYDMTELSMRFRVWIMKSRGRLVSEEMVRVLVQHRAPFTFEGLQFTIDRQYLFRAIESGDQAQLNLLLDHLKRCFRRSMGLLVNAGITHARSIGNNNLATALEARQIDDALEEFPNMSSVPWIDARAQAIALDLLFET</sequence>
<dbReference type="RefSeq" id="XP_040670837.1">
    <property type="nucleotide sequence ID" value="XM_040817325.1"/>
</dbReference>
<organism evidence="1 2">
    <name type="scientific">Aspergillus versicolor CBS 583.65</name>
    <dbReference type="NCBI Taxonomy" id="1036611"/>
    <lineage>
        <taxon>Eukaryota</taxon>
        <taxon>Fungi</taxon>
        <taxon>Dikarya</taxon>
        <taxon>Ascomycota</taxon>
        <taxon>Pezizomycotina</taxon>
        <taxon>Eurotiomycetes</taxon>
        <taxon>Eurotiomycetidae</taxon>
        <taxon>Eurotiales</taxon>
        <taxon>Aspergillaceae</taxon>
        <taxon>Aspergillus</taxon>
        <taxon>Aspergillus subgen. Nidulantes</taxon>
    </lineage>
</organism>
<dbReference type="GeneID" id="63732836"/>
<dbReference type="Proteomes" id="UP000184073">
    <property type="component" value="Unassembled WGS sequence"/>
</dbReference>
<proteinExistence type="predicted"/>
<dbReference type="AlphaFoldDB" id="A0A1L9PUH7"/>
<name>A0A1L9PUH7_ASPVE</name>
<reference evidence="2" key="1">
    <citation type="journal article" date="2017" name="Genome Biol.">
        <title>Comparative genomics reveals high biological diversity and specific adaptations in the industrially and medically important fungal genus Aspergillus.</title>
        <authorList>
            <person name="de Vries R.P."/>
            <person name="Riley R."/>
            <person name="Wiebenga A."/>
            <person name="Aguilar-Osorio G."/>
            <person name="Amillis S."/>
            <person name="Uchima C.A."/>
            <person name="Anderluh G."/>
            <person name="Asadollahi M."/>
            <person name="Askin M."/>
            <person name="Barry K."/>
            <person name="Battaglia E."/>
            <person name="Bayram O."/>
            <person name="Benocci T."/>
            <person name="Braus-Stromeyer S.A."/>
            <person name="Caldana C."/>
            <person name="Canovas D."/>
            <person name="Cerqueira G.C."/>
            <person name="Chen F."/>
            <person name="Chen W."/>
            <person name="Choi C."/>
            <person name="Clum A."/>
            <person name="Dos Santos R.A."/>
            <person name="Damasio A.R."/>
            <person name="Diallinas G."/>
            <person name="Emri T."/>
            <person name="Fekete E."/>
            <person name="Flipphi M."/>
            <person name="Freyberg S."/>
            <person name="Gallo A."/>
            <person name="Gournas C."/>
            <person name="Habgood R."/>
            <person name="Hainaut M."/>
            <person name="Harispe M.L."/>
            <person name="Henrissat B."/>
            <person name="Hilden K.S."/>
            <person name="Hope R."/>
            <person name="Hossain A."/>
            <person name="Karabika E."/>
            <person name="Karaffa L."/>
            <person name="Karanyi Z."/>
            <person name="Krasevec N."/>
            <person name="Kuo A."/>
            <person name="Kusch H."/>
            <person name="LaButti K."/>
            <person name="Lagendijk E.L."/>
            <person name="Lapidus A."/>
            <person name="Levasseur A."/>
            <person name="Lindquist E."/>
            <person name="Lipzen A."/>
            <person name="Logrieco A.F."/>
            <person name="MacCabe A."/>
            <person name="Maekelae M.R."/>
            <person name="Malavazi I."/>
            <person name="Melin P."/>
            <person name="Meyer V."/>
            <person name="Mielnichuk N."/>
            <person name="Miskei M."/>
            <person name="Molnar A.P."/>
            <person name="Mule G."/>
            <person name="Ngan C.Y."/>
            <person name="Orejas M."/>
            <person name="Orosz E."/>
            <person name="Ouedraogo J.P."/>
            <person name="Overkamp K.M."/>
            <person name="Park H.-S."/>
            <person name="Perrone G."/>
            <person name="Piumi F."/>
            <person name="Punt P.J."/>
            <person name="Ram A.F."/>
            <person name="Ramon A."/>
            <person name="Rauscher S."/>
            <person name="Record E."/>
            <person name="Riano-Pachon D.M."/>
            <person name="Robert V."/>
            <person name="Roehrig J."/>
            <person name="Ruller R."/>
            <person name="Salamov A."/>
            <person name="Salih N.S."/>
            <person name="Samson R.A."/>
            <person name="Sandor E."/>
            <person name="Sanguinetti M."/>
            <person name="Schuetze T."/>
            <person name="Sepcic K."/>
            <person name="Shelest E."/>
            <person name="Sherlock G."/>
            <person name="Sophianopoulou V."/>
            <person name="Squina F.M."/>
            <person name="Sun H."/>
            <person name="Susca A."/>
            <person name="Todd R.B."/>
            <person name="Tsang A."/>
            <person name="Unkles S.E."/>
            <person name="van de Wiele N."/>
            <person name="van Rossen-Uffink D."/>
            <person name="Oliveira J.V."/>
            <person name="Vesth T.C."/>
            <person name="Visser J."/>
            <person name="Yu J.-H."/>
            <person name="Zhou M."/>
            <person name="Andersen M.R."/>
            <person name="Archer D.B."/>
            <person name="Baker S.E."/>
            <person name="Benoit I."/>
            <person name="Brakhage A.A."/>
            <person name="Braus G.H."/>
            <person name="Fischer R."/>
            <person name="Frisvad J.C."/>
            <person name="Goldman G.H."/>
            <person name="Houbraken J."/>
            <person name="Oakley B."/>
            <person name="Pocsi I."/>
            <person name="Scazzocchio C."/>
            <person name="Seiboth B."/>
            <person name="vanKuyk P.A."/>
            <person name="Wortman J."/>
            <person name="Dyer P.S."/>
            <person name="Grigoriev I.V."/>
        </authorList>
    </citation>
    <scope>NUCLEOTIDE SEQUENCE [LARGE SCALE GENOMIC DNA]</scope>
    <source>
        <strain evidence="2">CBS 583.65</strain>
    </source>
</reference>
<accession>A0A1L9PUH7</accession>